<feature type="transmembrane region" description="Helical" evidence="7">
    <location>
        <begin position="215"/>
        <end position="232"/>
    </location>
</feature>
<feature type="transmembrane region" description="Helical" evidence="7">
    <location>
        <begin position="183"/>
        <end position="203"/>
    </location>
</feature>
<reference evidence="9 10" key="1">
    <citation type="submission" date="2018-07" db="EMBL/GenBank/DDBJ databases">
        <title>Genomic Encyclopedia of Type Strains, Phase IV (KMG-IV): sequencing the most valuable type-strain genomes for metagenomic binning, comparative biology and taxonomic classification.</title>
        <authorList>
            <person name="Goeker M."/>
        </authorList>
    </citation>
    <scope>NUCLEOTIDE SEQUENCE [LARGE SCALE GENOMIC DNA]</scope>
    <source>
        <strain evidence="9 10">DSM 44952</strain>
    </source>
</reference>
<feature type="transmembrane region" description="Helical" evidence="7">
    <location>
        <begin position="299"/>
        <end position="320"/>
    </location>
</feature>
<dbReference type="PANTHER" id="PTHR42718">
    <property type="entry name" value="MAJOR FACILITATOR SUPERFAMILY MULTIDRUG TRANSPORTER MFSC"/>
    <property type="match status" value="1"/>
</dbReference>
<evidence type="ECO:0000256" key="4">
    <source>
        <dbReference type="ARBA" id="ARBA00022989"/>
    </source>
</evidence>
<sequence>MPGSNDAHSAEHGVETSATQRPPAARPVLAVLASGQFLMTLDSSVMNVSMADVAADLNTPITGIQVAITLYTLVMATSMITGGRIGTRLGRRRAFGVGLVVYGAGSLTTALTPNPAVLLLGWSLLEGLGAALILPAIVALVAANFPGPRRSAAYGMVAAAGAIGIAAGPLIGGTVTTYASWRYVFAGEVVLVVVILLALRRLADVSPTDARMDPVGTLLSVLGLGALVYGVLRAGEWGWVQAAPQAPRIFGLSPVIWLIVSGLVVLYGFLRWESRLAARGREPLVDPALLRNRRLTGGLGLFFAQFLVQGGVFFTVPLFLSVVLELSAVETGLRILPLSIALVLTAIGIPRFAPRAGPRRVVRLGLAAMVCGIVVLIAGLDPTVDARVVTVPMILLGLGLGALSAQLGAVTVSAVPDSRSAEVGGLQNTGTSLGTSVGTALMGSVLIAALTTSVLDGITGNPAVPESVQQQATTRLTAGAPFVSTTQLQQSLGAAGVPAPTAQAIVEANADARLSALRAALMVAAVFAVLALFGTGRLPRAPVGGRQHSGGEPRRS</sequence>
<evidence type="ECO:0000256" key="7">
    <source>
        <dbReference type="SAM" id="Phobius"/>
    </source>
</evidence>
<evidence type="ECO:0000313" key="10">
    <source>
        <dbReference type="Proteomes" id="UP000255355"/>
    </source>
</evidence>
<dbReference type="GO" id="GO:0005886">
    <property type="term" value="C:plasma membrane"/>
    <property type="evidence" value="ECO:0007669"/>
    <property type="project" value="UniProtKB-SubCell"/>
</dbReference>
<name>A0A370H0Z8_9NOCA</name>
<accession>A0A370H0Z8</accession>
<dbReference type="AlphaFoldDB" id="A0A370H0Z8"/>
<keyword evidence="3 7" id="KW-0812">Transmembrane</keyword>
<dbReference type="InterPro" id="IPR020846">
    <property type="entry name" value="MFS_dom"/>
</dbReference>
<dbReference type="PROSITE" id="PS50850">
    <property type="entry name" value="MFS"/>
    <property type="match status" value="1"/>
</dbReference>
<feature type="transmembrane region" description="Helical" evidence="7">
    <location>
        <begin position="252"/>
        <end position="270"/>
    </location>
</feature>
<feature type="domain" description="Major facilitator superfamily (MFS) profile" evidence="8">
    <location>
        <begin position="28"/>
        <end position="542"/>
    </location>
</feature>
<dbReference type="InterPro" id="IPR011701">
    <property type="entry name" value="MFS"/>
</dbReference>
<feature type="transmembrane region" description="Helical" evidence="7">
    <location>
        <begin position="433"/>
        <end position="455"/>
    </location>
</feature>
<dbReference type="GO" id="GO:0022857">
    <property type="term" value="F:transmembrane transporter activity"/>
    <property type="evidence" value="ECO:0007669"/>
    <property type="project" value="InterPro"/>
</dbReference>
<dbReference type="STRING" id="1210089.GCA_001613165_02278"/>
<dbReference type="PANTHER" id="PTHR42718:SF9">
    <property type="entry name" value="MAJOR FACILITATOR SUPERFAMILY MULTIDRUG TRANSPORTER MFSC"/>
    <property type="match status" value="1"/>
</dbReference>
<dbReference type="SUPFAM" id="SSF103473">
    <property type="entry name" value="MFS general substrate transporter"/>
    <property type="match status" value="1"/>
</dbReference>
<evidence type="ECO:0000256" key="6">
    <source>
        <dbReference type="SAM" id="MobiDB-lite"/>
    </source>
</evidence>
<dbReference type="Gene3D" id="1.20.1250.20">
    <property type="entry name" value="MFS general substrate transporter like domains"/>
    <property type="match status" value="1"/>
</dbReference>
<dbReference type="Pfam" id="PF07690">
    <property type="entry name" value="MFS_1"/>
    <property type="match status" value="1"/>
</dbReference>
<dbReference type="PRINTS" id="PR01036">
    <property type="entry name" value="TCRTETB"/>
</dbReference>
<evidence type="ECO:0000256" key="5">
    <source>
        <dbReference type="ARBA" id="ARBA00023136"/>
    </source>
</evidence>
<dbReference type="Proteomes" id="UP000255355">
    <property type="component" value="Unassembled WGS sequence"/>
</dbReference>
<evidence type="ECO:0000256" key="3">
    <source>
        <dbReference type="ARBA" id="ARBA00022692"/>
    </source>
</evidence>
<comment type="caution">
    <text evidence="9">The sequence shown here is derived from an EMBL/GenBank/DDBJ whole genome shotgun (WGS) entry which is preliminary data.</text>
</comment>
<dbReference type="EMBL" id="QQAZ01000006">
    <property type="protein sequence ID" value="RDI49676.1"/>
    <property type="molecule type" value="Genomic_DNA"/>
</dbReference>
<feature type="transmembrane region" description="Helical" evidence="7">
    <location>
        <begin position="94"/>
        <end position="113"/>
    </location>
</feature>
<keyword evidence="5 7" id="KW-0472">Membrane</keyword>
<feature type="transmembrane region" description="Helical" evidence="7">
    <location>
        <begin position="332"/>
        <end position="349"/>
    </location>
</feature>
<evidence type="ECO:0000256" key="2">
    <source>
        <dbReference type="ARBA" id="ARBA00022448"/>
    </source>
</evidence>
<protein>
    <submittedName>
        <fullName evidence="9">MFS transporter</fullName>
    </submittedName>
</protein>
<keyword evidence="2" id="KW-0813">Transport</keyword>
<evidence type="ECO:0000313" key="9">
    <source>
        <dbReference type="EMBL" id="RDI49676.1"/>
    </source>
</evidence>
<feature type="transmembrane region" description="Helical" evidence="7">
    <location>
        <begin position="152"/>
        <end position="171"/>
    </location>
</feature>
<feature type="transmembrane region" description="Helical" evidence="7">
    <location>
        <begin position="119"/>
        <end position="145"/>
    </location>
</feature>
<dbReference type="InterPro" id="IPR036259">
    <property type="entry name" value="MFS_trans_sf"/>
</dbReference>
<evidence type="ECO:0000256" key="1">
    <source>
        <dbReference type="ARBA" id="ARBA00004651"/>
    </source>
</evidence>
<proteinExistence type="predicted"/>
<feature type="transmembrane region" description="Helical" evidence="7">
    <location>
        <begin position="61"/>
        <end position="82"/>
    </location>
</feature>
<feature type="transmembrane region" description="Helical" evidence="7">
    <location>
        <begin position="361"/>
        <end position="380"/>
    </location>
</feature>
<gene>
    <name evidence="9" type="ORF">DFR68_106111</name>
</gene>
<organism evidence="9 10">
    <name type="scientific">Nocardia mexicana</name>
    <dbReference type="NCBI Taxonomy" id="279262"/>
    <lineage>
        <taxon>Bacteria</taxon>
        <taxon>Bacillati</taxon>
        <taxon>Actinomycetota</taxon>
        <taxon>Actinomycetes</taxon>
        <taxon>Mycobacteriales</taxon>
        <taxon>Nocardiaceae</taxon>
        <taxon>Nocardia</taxon>
    </lineage>
</organism>
<dbReference type="CDD" id="cd17321">
    <property type="entry name" value="MFS_MMR_MDR_like"/>
    <property type="match status" value="1"/>
</dbReference>
<keyword evidence="10" id="KW-1185">Reference proteome</keyword>
<comment type="subcellular location">
    <subcellularLocation>
        <location evidence="1">Cell membrane</location>
        <topology evidence="1">Multi-pass membrane protein</topology>
    </subcellularLocation>
</comment>
<keyword evidence="4 7" id="KW-1133">Transmembrane helix</keyword>
<feature type="transmembrane region" description="Helical" evidence="7">
    <location>
        <begin position="392"/>
        <end position="412"/>
    </location>
</feature>
<evidence type="ECO:0000259" key="8">
    <source>
        <dbReference type="PROSITE" id="PS50850"/>
    </source>
</evidence>
<feature type="region of interest" description="Disordered" evidence="6">
    <location>
        <begin position="1"/>
        <end position="22"/>
    </location>
</feature>
<feature type="transmembrane region" description="Helical" evidence="7">
    <location>
        <begin position="516"/>
        <end position="536"/>
    </location>
</feature>
<dbReference type="Gene3D" id="1.20.1720.10">
    <property type="entry name" value="Multidrug resistance protein D"/>
    <property type="match status" value="1"/>
</dbReference>